<dbReference type="AlphaFoldDB" id="I8W1U1"/>
<evidence type="ECO:0000313" key="2">
    <source>
        <dbReference type="Proteomes" id="UP000005974"/>
    </source>
</evidence>
<evidence type="ECO:0000313" key="1">
    <source>
        <dbReference type="EMBL" id="EIY31707.1"/>
    </source>
</evidence>
<name>I8W1U1_9BACT</name>
<dbReference type="PATRIC" id="fig|997876.3.peg.3220"/>
<dbReference type="HOGENOM" id="CLU_3284827_0_0_10"/>
<organism evidence="1 2">
    <name type="scientific">Phocaeicola dorei CL02T12C06</name>
    <dbReference type="NCBI Taxonomy" id="997876"/>
    <lineage>
        <taxon>Bacteria</taxon>
        <taxon>Pseudomonadati</taxon>
        <taxon>Bacteroidota</taxon>
        <taxon>Bacteroidia</taxon>
        <taxon>Bacteroidales</taxon>
        <taxon>Bacteroidaceae</taxon>
        <taxon>Phocaeicola</taxon>
    </lineage>
</organism>
<keyword evidence="2" id="KW-1185">Reference proteome</keyword>
<protein>
    <submittedName>
        <fullName evidence="1">Uncharacterized protein</fullName>
    </submittedName>
</protein>
<accession>I8W1U1</accession>
<proteinExistence type="predicted"/>
<dbReference type="Proteomes" id="UP000005974">
    <property type="component" value="Unassembled WGS sequence"/>
</dbReference>
<comment type="caution">
    <text evidence="1">The sequence shown here is derived from an EMBL/GenBank/DDBJ whole genome shotgun (WGS) entry which is preliminary data.</text>
</comment>
<dbReference type="EMBL" id="AGXJ01000058">
    <property type="protein sequence ID" value="EIY31707.1"/>
    <property type="molecule type" value="Genomic_DNA"/>
</dbReference>
<gene>
    <name evidence="1" type="ORF">HMPREF1064_03096</name>
</gene>
<sequence>MLLDFYSRTLKKLVDGFLFDETKKVKMMNFSPFKANINSL</sequence>
<reference evidence="1 2" key="1">
    <citation type="submission" date="2012-02" db="EMBL/GenBank/DDBJ databases">
        <title>The Genome Sequence of Bacteroides dorei CL02T12C06.</title>
        <authorList>
            <consortium name="The Broad Institute Genome Sequencing Platform"/>
            <person name="Earl A."/>
            <person name="Ward D."/>
            <person name="Feldgarden M."/>
            <person name="Gevers D."/>
            <person name="Zitomersky N.L."/>
            <person name="Coyne M.J."/>
            <person name="Comstock L.E."/>
            <person name="Young S.K."/>
            <person name="Zeng Q."/>
            <person name="Gargeya S."/>
            <person name="Fitzgerald M."/>
            <person name="Haas B."/>
            <person name="Abouelleil A."/>
            <person name="Alvarado L."/>
            <person name="Arachchi H.M."/>
            <person name="Berlin A."/>
            <person name="Chapman S.B."/>
            <person name="Gearin G."/>
            <person name="Goldberg J."/>
            <person name="Griggs A."/>
            <person name="Gujja S."/>
            <person name="Hansen M."/>
            <person name="Heiman D."/>
            <person name="Howarth C."/>
            <person name="Larimer J."/>
            <person name="Lui A."/>
            <person name="MacDonald P.J.P."/>
            <person name="McCowen C."/>
            <person name="Montmayeur A."/>
            <person name="Murphy C."/>
            <person name="Neiman D."/>
            <person name="Pearson M."/>
            <person name="Priest M."/>
            <person name="Roberts A."/>
            <person name="Saif S."/>
            <person name="Shea T."/>
            <person name="Sisk P."/>
            <person name="Stolte C."/>
            <person name="Sykes S."/>
            <person name="Wortman J."/>
            <person name="Nusbaum C."/>
            <person name="Birren B."/>
        </authorList>
    </citation>
    <scope>NUCLEOTIDE SEQUENCE [LARGE SCALE GENOMIC DNA]</scope>
    <source>
        <strain evidence="1 2">CL02T12C06</strain>
    </source>
</reference>